<name>K2SHN5_MACPH</name>
<gene>
    <name evidence="6" type="ORF">MPH_00690</name>
</gene>
<dbReference type="eggNOG" id="KOG2533">
    <property type="taxonomic scope" value="Eukaryota"/>
</dbReference>
<dbReference type="GO" id="GO:0015233">
    <property type="term" value="F:pantothenate transmembrane transporter activity"/>
    <property type="evidence" value="ECO:0007669"/>
    <property type="project" value="TreeGrafter"/>
</dbReference>
<dbReference type="GO" id="GO:0005886">
    <property type="term" value="C:plasma membrane"/>
    <property type="evidence" value="ECO:0007669"/>
    <property type="project" value="TreeGrafter"/>
</dbReference>
<evidence type="ECO:0000256" key="4">
    <source>
        <dbReference type="ARBA" id="ARBA00022989"/>
    </source>
</evidence>
<dbReference type="OrthoDB" id="3639251at2759"/>
<dbReference type="SUPFAM" id="SSF103473">
    <property type="entry name" value="MFS general substrate transporter"/>
    <property type="match status" value="1"/>
</dbReference>
<dbReference type="PANTHER" id="PTHR43791">
    <property type="entry name" value="PERMEASE-RELATED"/>
    <property type="match status" value="1"/>
</dbReference>
<evidence type="ECO:0000256" key="3">
    <source>
        <dbReference type="ARBA" id="ARBA00022692"/>
    </source>
</evidence>
<keyword evidence="3" id="KW-0812">Transmembrane</keyword>
<evidence type="ECO:0000256" key="5">
    <source>
        <dbReference type="ARBA" id="ARBA00023136"/>
    </source>
</evidence>
<dbReference type="InParanoid" id="K2SHN5"/>
<dbReference type="VEuPathDB" id="FungiDB:MPH_00690"/>
<dbReference type="Proteomes" id="UP000007129">
    <property type="component" value="Unassembled WGS sequence"/>
</dbReference>
<evidence type="ECO:0000313" key="6">
    <source>
        <dbReference type="EMBL" id="EKG21964.1"/>
    </source>
</evidence>
<dbReference type="HOGENOM" id="CLU_2015709_0_0_1"/>
<keyword evidence="2" id="KW-0813">Transport</keyword>
<comment type="caution">
    <text evidence="6">The sequence shown here is derived from an EMBL/GenBank/DDBJ whole genome shotgun (WGS) entry which is preliminary data.</text>
</comment>
<organism evidence="6 7">
    <name type="scientific">Macrophomina phaseolina (strain MS6)</name>
    <name type="common">Charcoal rot fungus</name>
    <dbReference type="NCBI Taxonomy" id="1126212"/>
    <lineage>
        <taxon>Eukaryota</taxon>
        <taxon>Fungi</taxon>
        <taxon>Dikarya</taxon>
        <taxon>Ascomycota</taxon>
        <taxon>Pezizomycotina</taxon>
        <taxon>Dothideomycetes</taxon>
        <taxon>Dothideomycetes incertae sedis</taxon>
        <taxon>Botryosphaeriales</taxon>
        <taxon>Botryosphaeriaceae</taxon>
        <taxon>Macrophomina</taxon>
    </lineage>
</organism>
<proteinExistence type="predicted"/>
<accession>K2SHN5</accession>
<evidence type="ECO:0000256" key="1">
    <source>
        <dbReference type="ARBA" id="ARBA00004141"/>
    </source>
</evidence>
<reference evidence="6 7" key="1">
    <citation type="journal article" date="2012" name="BMC Genomics">
        <title>Tools to kill: Genome of one of the most destructive plant pathogenic fungi Macrophomina phaseolina.</title>
        <authorList>
            <person name="Islam M.S."/>
            <person name="Haque M.S."/>
            <person name="Islam M.M."/>
            <person name="Emdad E.M."/>
            <person name="Halim A."/>
            <person name="Hossen Q.M.M."/>
            <person name="Hossain M.Z."/>
            <person name="Ahmed B."/>
            <person name="Rahim S."/>
            <person name="Rahman M.S."/>
            <person name="Alam M.M."/>
            <person name="Hou S."/>
            <person name="Wan X."/>
            <person name="Saito J.A."/>
            <person name="Alam M."/>
        </authorList>
    </citation>
    <scope>NUCLEOTIDE SEQUENCE [LARGE SCALE GENOMIC DNA]</scope>
    <source>
        <strain evidence="6 7">MS6</strain>
    </source>
</reference>
<dbReference type="EMBL" id="AHHD01000034">
    <property type="protein sequence ID" value="EKG21964.1"/>
    <property type="molecule type" value="Genomic_DNA"/>
</dbReference>
<dbReference type="AlphaFoldDB" id="K2SHN5"/>
<keyword evidence="4" id="KW-1133">Transmembrane helix</keyword>
<comment type="subcellular location">
    <subcellularLocation>
        <location evidence="1">Membrane</location>
        <topology evidence="1">Multi-pass membrane protein</topology>
    </subcellularLocation>
</comment>
<sequence length="123" mass="13663">MAISGVLKYETTILLRGQFAGVKFLCIAFPSSYGPNKPKFFFWYSSGASSAEKKLLRKTDFFVLSHACLGYFAKWLEQANLSNAYVSGMKEDLRMYGTEYNLVTTCFQVGTILDGIASNLLPG</sequence>
<keyword evidence="5" id="KW-0472">Membrane</keyword>
<evidence type="ECO:0000313" key="7">
    <source>
        <dbReference type="Proteomes" id="UP000007129"/>
    </source>
</evidence>
<evidence type="ECO:0000256" key="2">
    <source>
        <dbReference type="ARBA" id="ARBA00022448"/>
    </source>
</evidence>
<dbReference type="GO" id="GO:0098717">
    <property type="term" value="P:pantothenate import across plasma membrane"/>
    <property type="evidence" value="ECO:0007669"/>
    <property type="project" value="TreeGrafter"/>
</dbReference>
<dbReference type="InterPro" id="IPR036259">
    <property type="entry name" value="MFS_trans_sf"/>
</dbReference>
<protein>
    <submittedName>
        <fullName evidence="6">Uncharacterized protein</fullName>
    </submittedName>
</protein>
<dbReference type="PANTHER" id="PTHR43791:SF4">
    <property type="entry name" value="PANTOTHENATE TRANSPORTER FEN2"/>
    <property type="match status" value="1"/>
</dbReference>